<dbReference type="Proteomes" id="UP000321083">
    <property type="component" value="Unassembled WGS sequence"/>
</dbReference>
<organism evidence="3 4">
    <name type="scientific">Planctomyces bekefii</name>
    <dbReference type="NCBI Taxonomy" id="1653850"/>
    <lineage>
        <taxon>Bacteria</taxon>
        <taxon>Pseudomonadati</taxon>
        <taxon>Planctomycetota</taxon>
        <taxon>Planctomycetia</taxon>
        <taxon>Planctomycetales</taxon>
        <taxon>Planctomycetaceae</taxon>
        <taxon>Planctomyces</taxon>
    </lineage>
</organism>
<sequence>MAFAKSLTSMSLMAILACSAGEAEAQQGGRRQVDCSRPKRLDDGGEESAADNAAAPGAFVPNTPNGAVRGGSNTLGINTGAIRIPAMTLALPTIHLPSLSRVRRGAAMLVDEHEAPYVEGGIADFEATPKKQTKPNGQEESASDKSAPESTGEPETRSEPEDAPRCNPPCVPAVPREGCLTQNGATSDAQVARLEAQMAVLQQAVTQLVQVQVQANAAAAQQQRSQAVPAMPAAAPAAPATVRPAARPRQVEQEPQLEVESAEQPVDVPTVVARPVRQISAAEGEVRVSAEARQLRQQAAQIEELQRQLDELKRAQTPAAKAPAASPAANVSAGAAKATGAGTAGRAKLGSEPQAKKSMNPFSGLLGGLSKGR</sequence>
<dbReference type="PROSITE" id="PS51257">
    <property type="entry name" value="PROKAR_LIPOPROTEIN"/>
    <property type="match status" value="1"/>
</dbReference>
<evidence type="ECO:0000256" key="2">
    <source>
        <dbReference type="SAM" id="SignalP"/>
    </source>
</evidence>
<gene>
    <name evidence="3" type="ORF">E3A20_11190</name>
</gene>
<feature type="compositionally biased region" description="Low complexity" evidence="1">
    <location>
        <begin position="315"/>
        <end position="348"/>
    </location>
</feature>
<feature type="region of interest" description="Disordered" evidence="1">
    <location>
        <begin position="230"/>
        <end position="264"/>
    </location>
</feature>
<feature type="signal peptide" evidence="2">
    <location>
        <begin position="1"/>
        <end position="25"/>
    </location>
</feature>
<evidence type="ECO:0000313" key="4">
    <source>
        <dbReference type="Proteomes" id="UP000321083"/>
    </source>
</evidence>
<feature type="chain" id="PRO_5022875804" evidence="2">
    <location>
        <begin position="26"/>
        <end position="373"/>
    </location>
</feature>
<evidence type="ECO:0000313" key="3">
    <source>
        <dbReference type="EMBL" id="TWW09752.1"/>
    </source>
</evidence>
<reference evidence="3 4" key="2">
    <citation type="submission" date="2019-08" db="EMBL/GenBank/DDBJ databases">
        <authorList>
            <person name="Henke P."/>
        </authorList>
    </citation>
    <scope>NUCLEOTIDE SEQUENCE [LARGE SCALE GENOMIC DNA]</scope>
    <source>
        <strain evidence="3">Phe10_nw2017</strain>
    </source>
</reference>
<accession>A0A5C6M6X3</accession>
<comment type="caution">
    <text evidence="3">The sequence shown here is derived from an EMBL/GenBank/DDBJ whole genome shotgun (WGS) entry which is preliminary data.</text>
</comment>
<dbReference type="EMBL" id="SRHE01000187">
    <property type="protein sequence ID" value="TWW09752.1"/>
    <property type="molecule type" value="Genomic_DNA"/>
</dbReference>
<evidence type="ECO:0000256" key="1">
    <source>
        <dbReference type="SAM" id="MobiDB-lite"/>
    </source>
</evidence>
<feature type="compositionally biased region" description="Basic and acidic residues" evidence="1">
    <location>
        <begin position="154"/>
        <end position="164"/>
    </location>
</feature>
<feature type="compositionally biased region" description="Low complexity" evidence="1">
    <location>
        <begin position="230"/>
        <end position="248"/>
    </location>
</feature>
<reference evidence="3 4" key="1">
    <citation type="submission" date="2019-08" db="EMBL/GenBank/DDBJ databases">
        <title>100 year-old enigma solved: identification of Planctomyces bekefii, the type genus and species of the phylum Planctomycetes.</title>
        <authorList>
            <person name="Svetlana D.N."/>
            <person name="Overmann J."/>
        </authorList>
    </citation>
    <scope>NUCLEOTIDE SEQUENCE [LARGE SCALE GENOMIC DNA]</scope>
    <source>
        <strain evidence="3">Phe10_nw2017</strain>
    </source>
</reference>
<feature type="compositionally biased region" description="Basic and acidic residues" evidence="1">
    <location>
        <begin position="31"/>
        <end position="43"/>
    </location>
</feature>
<feature type="region of interest" description="Disordered" evidence="1">
    <location>
        <begin position="29"/>
        <end position="67"/>
    </location>
</feature>
<feature type="region of interest" description="Disordered" evidence="1">
    <location>
        <begin position="313"/>
        <end position="373"/>
    </location>
</feature>
<keyword evidence="4" id="KW-1185">Reference proteome</keyword>
<feature type="region of interest" description="Disordered" evidence="1">
    <location>
        <begin position="120"/>
        <end position="169"/>
    </location>
</feature>
<dbReference type="AlphaFoldDB" id="A0A5C6M6X3"/>
<keyword evidence="2" id="KW-0732">Signal</keyword>
<name>A0A5C6M6X3_9PLAN</name>
<proteinExistence type="predicted"/>
<protein>
    <submittedName>
        <fullName evidence="3">Uncharacterized protein</fullName>
    </submittedName>
</protein>